<feature type="transmembrane region" description="Helical" evidence="1">
    <location>
        <begin position="174"/>
        <end position="198"/>
    </location>
</feature>
<dbReference type="PANTHER" id="PTHR45727:SF2">
    <property type="entry name" value="NPC INTRACELLULAR CHOLESTEROL TRANSPORTER 1"/>
    <property type="match status" value="1"/>
</dbReference>
<name>A0A1Y3AVT7_EURMA</name>
<dbReference type="SUPFAM" id="SSF82866">
    <property type="entry name" value="Multidrug efflux transporter AcrB transmembrane domain"/>
    <property type="match status" value="1"/>
</dbReference>
<reference evidence="2 3" key="1">
    <citation type="submission" date="2017-03" db="EMBL/GenBank/DDBJ databases">
        <title>Genome Survey of Euroglyphus maynei.</title>
        <authorList>
            <person name="Arlian L.G."/>
            <person name="Morgan M.S."/>
            <person name="Rider S.D."/>
        </authorList>
    </citation>
    <scope>NUCLEOTIDE SEQUENCE [LARGE SCALE GENOMIC DNA]</scope>
    <source>
        <strain evidence="2">Arlian Lab</strain>
        <tissue evidence="2">Whole body</tissue>
    </source>
</reference>
<feature type="transmembrane region" description="Helical" evidence="1">
    <location>
        <begin position="219"/>
        <end position="238"/>
    </location>
</feature>
<proteinExistence type="predicted"/>
<keyword evidence="1" id="KW-1133">Transmembrane helix</keyword>
<dbReference type="GO" id="GO:0030299">
    <property type="term" value="P:intestinal cholesterol absorption"/>
    <property type="evidence" value="ECO:0007669"/>
    <property type="project" value="TreeGrafter"/>
</dbReference>
<evidence type="ECO:0000256" key="1">
    <source>
        <dbReference type="SAM" id="Phobius"/>
    </source>
</evidence>
<accession>A0A1Y3AVT7</accession>
<protein>
    <submittedName>
        <fullName evidence="2">Uncharacterized protein</fullName>
    </submittedName>
</protein>
<organism evidence="2 3">
    <name type="scientific">Euroglyphus maynei</name>
    <name type="common">Mayne's house dust mite</name>
    <dbReference type="NCBI Taxonomy" id="6958"/>
    <lineage>
        <taxon>Eukaryota</taxon>
        <taxon>Metazoa</taxon>
        <taxon>Ecdysozoa</taxon>
        <taxon>Arthropoda</taxon>
        <taxon>Chelicerata</taxon>
        <taxon>Arachnida</taxon>
        <taxon>Acari</taxon>
        <taxon>Acariformes</taxon>
        <taxon>Sarcoptiformes</taxon>
        <taxon>Astigmata</taxon>
        <taxon>Psoroptidia</taxon>
        <taxon>Analgoidea</taxon>
        <taxon>Pyroglyphidae</taxon>
        <taxon>Pyroglyphinae</taxon>
        <taxon>Euroglyphus</taxon>
    </lineage>
</organism>
<feature type="non-terminal residue" evidence="2">
    <location>
        <position position="300"/>
    </location>
</feature>
<dbReference type="AlphaFoldDB" id="A0A1Y3AVT7"/>
<keyword evidence="1" id="KW-0472">Membrane</keyword>
<sequence>MCWTKESWPSGSDFIRYVPFFLHQAPNSDCAKAGLGQFDDAVRHEWLEDQYNIEISTTYLSVYRSVLKTSEDFYESLRSSREIADILTEKLQNATGTQAVVRPYSLPDVFYEQYLTMWPDTIKSLGISILAIFIVTYLFLGLDFYSALIVAVTILMIIVDLMAMMYWWEISLNAISLVNLVVGVGISVEFCSHLVRCYSICSAPTRILRAKESLEKMGSSILSGITLTDCGILILAFAKSKIFRVFYFRMYLGIILFGTLHSLIFLPVLLSVIGPPINKQRLFLNNLHRNHSFRRSDKNC</sequence>
<dbReference type="OrthoDB" id="6501148at2759"/>
<dbReference type="Proteomes" id="UP000194236">
    <property type="component" value="Unassembled WGS sequence"/>
</dbReference>
<feature type="transmembrane region" description="Helical" evidence="1">
    <location>
        <begin position="250"/>
        <end position="273"/>
    </location>
</feature>
<evidence type="ECO:0000313" key="3">
    <source>
        <dbReference type="Proteomes" id="UP000194236"/>
    </source>
</evidence>
<evidence type="ECO:0000313" key="2">
    <source>
        <dbReference type="EMBL" id="OTF71763.1"/>
    </source>
</evidence>
<dbReference type="GO" id="GO:0015485">
    <property type="term" value="F:cholesterol binding"/>
    <property type="evidence" value="ECO:0007669"/>
    <property type="project" value="TreeGrafter"/>
</dbReference>
<feature type="transmembrane region" description="Helical" evidence="1">
    <location>
        <begin position="121"/>
        <end position="140"/>
    </location>
</feature>
<keyword evidence="1" id="KW-0812">Transmembrane</keyword>
<dbReference type="GO" id="GO:0005886">
    <property type="term" value="C:plasma membrane"/>
    <property type="evidence" value="ECO:0007669"/>
    <property type="project" value="TreeGrafter"/>
</dbReference>
<dbReference type="GO" id="GO:0015918">
    <property type="term" value="P:sterol transport"/>
    <property type="evidence" value="ECO:0007669"/>
    <property type="project" value="TreeGrafter"/>
</dbReference>
<feature type="transmembrane region" description="Helical" evidence="1">
    <location>
        <begin position="147"/>
        <end position="168"/>
    </location>
</feature>
<dbReference type="GO" id="GO:0042632">
    <property type="term" value="P:cholesterol homeostasis"/>
    <property type="evidence" value="ECO:0007669"/>
    <property type="project" value="TreeGrafter"/>
</dbReference>
<gene>
    <name evidence="2" type="ORF">BLA29_006552</name>
</gene>
<comment type="caution">
    <text evidence="2">The sequence shown here is derived from an EMBL/GenBank/DDBJ whole genome shotgun (WGS) entry which is preliminary data.</text>
</comment>
<dbReference type="EMBL" id="MUJZ01059404">
    <property type="protein sequence ID" value="OTF71763.1"/>
    <property type="molecule type" value="Genomic_DNA"/>
</dbReference>
<dbReference type="Gene3D" id="1.20.1640.10">
    <property type="entry name" value="Multidrug efflux transporter AcrB transmembrane domain"/>
    <property type="match status" value="1"/>
</dbReference>
<dbReference type="PANTHER" id="PTHR45727">
    <property type="entry name" value="NPC INTRACELLULAR CHOLESTEROL TRANSPORTER 1"/>
    <property type="match status" value="1"/>
</dbReference>
<keyword evidence="3" id="KW-1185">Reference proteome</keyword>